<evidence type="ECO:0000313" key="2">
    <source>
        <dbReference type="EMBL" id="AFR42839.1"/>
    </source>
</evidence>
<evidence type="ECO:0000256" key="1">
    <source>
        <dbReference type="SAM" id="Phobius"/>
    </source>
</evidence>
<dbReference type="EMBL" id="CP000148">
    <property type="protein sequence ID" value="AFR42839.1"/>
    <property type="molecule type" value="Genomic_DNA"/>
</dbReference>
<keyword evidence="3" id="KW-1185">Reference proteome</keyword>
<reference evidence="2 3" key="1">
    <citation type="submission" date="2005-10" db="EMBL/GenBank/DDBJ databases">
        <title>Complete sequence of Geobacter metallireducens GS-15.</title>
        <authorList>
            <consortium name="US DOE Joint Genome Institute"/>
            <person name="Copeland A."/>
            <person name="Lucas S."/>
            <person name="Lapidus A."/>
            <person name="Barry K."/>
            <person name="Detter J.C."/>
            <person name="Glavina T."/>
            <person name="Hammon N."/>
            <person name="Israni S."/>
            <person name="Pitluck S."/>
            <person name="Di Bartolo G."/>
            <person name="Chain P."/>
            <person name="Schmutz J."/>
            <person name="Larimer F."/>
            <person name="Land M."/>
            <person name="Kyrpides N."/>
            <person name="Ivanova N."/>
            <person name="Richardson P."/>
        </authorList>
    </citation>
    <scope>NUCLEOTIDE SEQUENCE [LARGE SCALE GENOMIC DNA]</scope>
    <source>
        <strain evidence="3">ATCC 53774 / DSM 7210 / GS-15</strain>
    </source>
</reference>
<keyword evidence="1" id="KW-0472">Membrane</keyword>
<dbReference type="KEGG" id="gme:Gmet_3621"/>
<protein>
    <submittedName>
        <fullName evidence="2">Uncharacterized protein</fullName>
    </submittedName>
</protein>
<keyword evidence="1" id="KW-1133">Transmembrane helix</keyword>
<feature type="transmembrane region" description="Helical" evidence="1">
    <location>
        <begin position="6"/>
        <end position="23"/>
    </location>
</feature>
<dbReference type="Proteomes" id="UP000007073">
    <property type="component" value="Chromosome"/>
</dbReference>
<dbReference type="HOGENOM" id="CLU_2752079_0_0_7"/>
<accession>J9JEN9</accession>
<gene>
    <name evidence="2" type="ordered locus">Gmet_3621</name>
</gene>
<dbReference type="RefSeq" id="WP_004511810.1">
    <property type="nucleotide sequence ID" value="NC_007517.1"/>
</dbReference>
<proteinExistence type="predicted"/>
<keyword evidence="1" id="KW-0812">Transmembrane</keyword>
<evidence type="ECO:0000313" key="3">
    <source>
        <dbReference type="Proteomes" id="UP000007073"/>
    </source>
</evidence>
<dbReference type="STRING" id="269799.Gmet_3621"/>
<reference evidence="2 3" key="2">
    <citation type="journal article" date="2009" name="BMC Microbiol.">
        <title>The genome sequence of Geobacter metallireducens: features of metabolism, physiology and regulation common and dissimilar to Geobacter sulfurreducens.</title>
        <authorList>
            <person name="Aklujkar M."/>
            <person name="Krushkal J."/>
            <person name="DiBartolo G."/>
            <person name="Lapidus A."/>
            <person name="Land M.L."/>
            <person name="Lovley D.R."/>
        </authorList>
    </citation>
    <scope>NUCLEOTIDE SEQUENCE [LARGE SCALE GENOMIC DNA]</scope>
    <source>
        <strain evidence="3">ATCC 53774 / DSM 7210 / GS-15</strain>
    </source>
</reference>
<name>J9JEN9_GEOMG</name>
<organism evidence="2 3">
    <name type="scientific">Geobacter metallireducens (strain ATCC 53774 / DSM 7210 / GS-15)</name>
    <dbReference type="NCBI Taxonomy" id="269799"/>
    <lineage>
        <taxon>Bacteria</taxon>
        <taxon>Pseudomonadati</taxon>
        <taxon>Thermodesulfobacteriota</taxon>
        <taxon>Desulfuromonadia</taxon>
        <taxon>Geobacterales</taxon>
        <taxon>Geobacteraceae</taxon>
        <taxon>Geobacter</taxon>
    </lineage>
</organism>
<dbReference type="AlphaFoldDB" id="J9JEN9"/>
<sequence length="70" mass="7522">MNPEWLVPYLLVALLVFLMPKIFGMLGKGKSTASGKPAFVPHYIYVLTGIIVAGILLYTAAKVIITVVCG</sequence>
<feature type="transmembrane region" description="Helical" evidence="1">
    <location>
        <begin position="43"/>
        <end position="65"/>
    </location>
</feature>